<name>A0ABX4K4E4_CLOSG</name>
<dbReference type="InterPro" id="IPR003029">
    <property type="entry name" value="S1_domain"/>
</dbReference>
<gene>
    <name evidence="7 11" type="primary">nusA</name>
    <name evidence="11" type="ORF">CRX47_07505</name>
</gene>
<dbReference type="InterPro" id="IPR009019">
    <property type="entry name" value="KH_sf_prok-type"/>
</dbReference>
<feature type="domain" description="K Homology" evidence="10">
    <location>
        <begin position="233"/>
        <end position="306"/>
    </location>
</feature>
<evidence type="ECO:0000259" key="9">
    <source>
        <dbReference type="SMART" id="SM00316"/>
    </source>
</evidence>
<dbReference type="NCBIfam" id="TIGR01953">
    <property type="entry name" value="NusA"/>
    <property type="match status" value="1"/>
</dbReference>
<proteinExistence type="inferred from homology"/>
<dbReference type="HAMAP" id="MF_00945_B">
    <property type="entry name" value="NusA_B"/>
    <property type="match status" value="1"/>
</dbReference>
<dbReference type="Pfam" id="PF13184">
    <property type="entry name" value="KH_NusA_1st"/>
    <property type="match status" value="1"/>
</dbReference>
<organism evidence="11 12">
    <name type="scientific">Clostridium sporogenes</name>
    <dbReference type="NCBI Taxonomy" id="1509"/>
    <lineage>
        <taxon>Bacteria</taxon>
        <taxon>Bacillati</taxon>
        <taxon>Bacillota</taxon>
        <taxon>Clostridia</taxon>
        <taxon>Eubacteriales</taxon>
        <taxon>Clostridiaceae</taxon>
        <taxon>Clostridium</taxon>
    </lineage>
</organism>
<comment type="similarity">
    <text evidence="7">Belongs to the NusA family.</text>
</comment>
<dbReference type="InterPro" id="IPR013735">
    <property type="entry name" value="TF_NusA_N"/>
</dbReference>
<evidence type="ECO:0000313" key="11">
    <source>
        <dbReference type="EMBL" id="PHG99711.1"/>
    </source>
</evidence>
<evidence type="ECO:0000313" key="12">
    <source>
        <dbReference type="Proteomes" id="UP000223854"/>
    </source>
</evidence>
<dbReference type="CDD" id="cd22529">
    <property type="entry name" value="KH-II_NusA_rpt2"/>
    <property type="match status" value="1"/>
</dbReference>
<dbReference type="InterPro" id="IPR030842">
    <property type="entry name" value="TF_NusA_bacterial"/>
</dbReference>
<evidence type="ECO:0000256" key="3">
    <source>
        <dbReference type="ARBA" id="ARBA00022814"/>
    </source>
</evidence>
<evidence type="ECO:0000256" key="2">
    <source>
        <dbReference type="ARBA" id="ARBA00022490"/>
    </source>
</evidence>
<dbReference type="CDD" id="cd04455">
    <property type="entry name" value="S1_NusA"/>
    <property type="match status" value="1"/>
</dbReference>
<dbReference type="InterPro" id="IPR015946">
    <property type="entry name" value="KH_dom-like_a/b"/>
</dbReference>
<comment type="subunit">
    <text evidence="7">Monomer. Binds directly to the core enzyme of the DNA-dependent RNA polymerase and to nascent RNA.</text>
</comment>
<keyword evidence="1 7" id="KW-0806">Transcription termination</keyword>
<dbReference type="CDD" id="cd02134">
    <property type="entry name" value="KH-II_NusA_rpt1"/>
    <property type="match status" value="1"/>
</dbReference>
<comment type="caution">
    <text evidence="11">The sequence shown here is derived from an EMBL/GenBank/DDBJ whole genome shotgun (WGS) entry which is preliminary data.</text>
</comment>
<evidence type="ECO:0000256" key="5">
    <source>
        <dbReference type="ARBA" id="ARBA00023015"/>
    </source>
</evidence>
<keyword evidence="5 7" id="KW-0805">Transcription regulation</keyword>
<comment type="subcellular location">
    <subcellularLocation>
        <location evidence="7">Cytoplasm</location>
    </subcellularLocation>
</comment>
<dbReference type="RefSeq" id="WP_098926999.1">
    <property type="nucleotide sequence ID" value="NZ_CBCRVC010000004.1"/>
</dbReference>
<dbReference type="Gene3D" id="2.40.50.140">
    <property type="entry name" value="Nucleic acid-binding proteins"/>
    <property type="match status" value="1"/>
</dbReference>
<dbReference type="Pfam" id="PF08529">
    <property type="entry name" value="NusA_N"/>
    <property type="match status" value="1"/>
</dbReference>
<dbReference type="SUPFAM" id="SSF69705">
    <property type="entry name" value="Transcription factor NusA, N-terminal domain"/>
    <property type="match status" value="1"/>
</dbReference>
<dbReference type="EMBL" id="PDLH01000007">
    <property type="protein sequence ID" value="PHG99711.1"/>
    <property type="molecule type" value="Genomic_DNA"/>
</dbReference>
<dbReference type="PROSITE" id="PS50084">
    <property type="entry name" value="KH_TYPE_1"/>
    <property type="match status" value="1"/>
</dbReference>
<dbReference type="InterPro" id="IPR012340">
    <property type="entry name" value="NA-bd_OB-fold"/>
</dbReference>
<sequence length="457" mass="51619">MNQEFVEALKEIVKEKGISADLLFTTIEDALVTAYKKNYAKQGGSTNNVKVIMNRESGEIKVYAQKKVVELVEEEIEEISLEDAKEIDPNYELEDIINIEVTPKKFGRIAAQAAKQVVIQRIKEEERRIVYNEYIEKEEDILTGTVLRKDKGNILINVGKSEAVLGPNEQIPGEQFRFNEKIKLYVVEVKNTTKGPQVLISRTHPGLVKRLFELEVPEIYNGVVEIKSIAREAGSRTKIAVYSNDEAVDPMGACVGPKGVRVQNIVNELKNEKIDIIKWSKFPDGLISNSLSPAKVIDVTIVDEENKAARVVVDDSQLSLAIGKEGQNVRLAAKLTGWKIDIKSKSQAEKEEILNLSETKDEVILENKEEDKDEKIDPNGEIGNTVEDTKENIKEEISVSENNQEVDPELEKAMEEVFNTEDKENKLKKDINLFEDDDEKPSIDTEKAIEEIFKDEF</sequence>
<keyword evidence="3 7" id="KW-0889">Transcription antitermination</keyword>
<dbReference type="SUPFAM" id="SSF54814">
    <property type="entry name" value="Prokaryotic type KH domain (KH-domain type II)"/>
    <property type="match status" value="2"/>
</dbReference>
<dbReference type="InterPro" id="IPR004087">
    <property type="entry name" value="KH_dom"/>
</dbReference>
<keyword evidence="12" id="KW-1185">Reference proteome</keyword>
<dbReference type="InterPro" id="IPR025249">
    <property type="entry name" value="TF_NusA_KH_1st"/>
</dbReference>
<dbReference type="PANTHER" id="PTHR22648:SF0">
    <property type="entry name" value="TRANSCRIPTION TERMINATION_ANTITERMINATION PROTEIN NUSA"/>
    <property type="match status" value="1"/>
</dbReference>
<dbReference type="InterPro" id="IPR058582">
    <property type="entry name" value="KH_NusA_2nd"/>
</dbReference>
<evidence type="ECO:0000256" key="8">
    <source>
        <dbReference type="SAM" id="MobiDB-lite"/>
    </source>
</evidence>
<dbReference type="SUPFAM" id="SSF50249">
    <property type="entry name" value="Nucleic acid-binding proteins"/>
    <property type="match status" value="1"/>
</dbReference>
<evidence type="ECO:0000259" key="10">
    <source>
        <dbReference type="SMART" id="SM00322"/>
    </source>
</evidence>
<dbReference type="PANTHER" id="PTHR22648">
    <property type="entry name" value="TRANSCRIPTION TERMINATION FACTOR NUSA"/>
    <property type="match status" value="1"/>
</dbReference>
<reference evidence="11 12" key="1">
    <citation type="submission" date="2017-09" db="EMBL/GenBank/DDBJ databases">
        <title>FDA dAtabase for Regulatory Grade micrObial Sequences (FDA-ARGOS): Supporting development and validation of Infectious Disease Dx tests.</title>
        <authorList>
            <person name="Kerrigan L."/>
            <person name="Long C."/>
            <person name="Tallon L.J."/>
            <person name="Sadzewicz L."/>
            <person name="Ott S."/>
            <person name="Zhao X."/>
            <person name="Nagaraj S."/>
            <person name="Vavikolanu K."/>
            <person name="Aluvathingal J."/>
            <person name="Nadendla S."/>
            <person name="Sichtig H."/>
        </authorList>
    </citation>
    <scope>NUCLEOTIDE SEQUENCE [LARGE SCALE GENOMIC DNA]</scope>
    <source>
        <strain evidence="11 12">FDAARGOS_423</strain>
    </source>
</reference>
<evidence type="ECO:0000256" key="1">
    <source>
        <dbReference type="ARBA" id="ARBA00022472"/>
    </source>
</evidence>
<protein>
    <recommendedName>
        <fullName evidence="7">Transcription termination/antitermination protein NusA</fullName>
    </recommendedName>
</protein>
<comment type="function">
    <text evidence="7">Participates in both transcription termination and antitermination.</text>
</comment>
<dbReference type="Gene3D" id="3.30.300.20">
    <property type="match status" value="2"/>
</dbReference>
<dbReference type="SMART" id="SM00322">
    <property type="entry name" value="KH"/>
    <property type="match status" value="2"/>
</dbReference>
<feature type="compositionally biased region" description="Basic and acidic residues" evidence="8">
    <location>
        <begin position="369"/>
        <end position="378"/>
    </location>
</feature>
<evidence type="ECO:0000256" key="6">
    <source>
        <dbReference type="ARBA" id="ARBA00023163"/>
    </source>
</evidence>
<keyword evidence="2 7" id="KW-0963">Cytoplasm</keyword>
<feature type="region of interest" description="Disordered" evidence="8">
    <location>
        <begin position="369"/>
        <end position="390"/>
    </location>
</feature>
<dbReference type="InterPro" id="IPR010213">
    <property type="entry name" value="TF_NusA"/>
</dbReference>
<dbReference type="InterPro" id="IPR036555">
    <property type="entry name" value="NusA_N_sf"/>
</dbReference>
<feature type="domain" description="K Homology" evidence="10">
    <location>
        <begin position="307"/>
        <end position="415"/>
    </location>
</feature>
<dbReference type="SMART" id="SM00316">
    <property type="entry name" value="S1"/>
    <property type="match status" value="1"/>
</dbReference>
<dbReference type="Pfam" id="PF26594">
    <property type="entry name" value="KH_NusA_2nd"/>
    <property type="match status" value="1"/>
</dbReference>
<evidence type="ECO:0000256" key="7">
    <source>
        <dbReference type="HAMAP-Rule" id="MF_00945"/>
    </source>
</evidence>
<accession>A0ABX4K4E4</accession>
<keyword evidence="6 7" id="KW-0804">Transcription</keyword>
<dbReference type="Proteomes" id="UP000223854">
    <property type="component" value="Unassembled WGS sequence"/>
</dbReference>
<feature type="domain" description="S1 motif" evidence="9">
    <location>
        <begin position="137"/>
        <end position="203"/>
    </location>
</feature>
<dbReference type="Gene3D" id="3.30.1480.10">
    <property type="entry name" value="NusA, N-terminal domain"/>
    <property type="match status" value="1"/>
</dbReference>
<keyword evidence="4 7" id="KW-0694">RNA-binding</keyword>
<evidence type="ECO:0000256" key="4">
    <source>
        <dbReference type="ARBA" id="ARBA00022884"/>
    </source>
</evidence>